<evidence type="ECO:0000313" key="1">
    <source>
        <dbReference type="EMBL" id="EWY83756.1"/>
    </source>
</evidence>
<protein>
    <submittedName>
        <fullName evidence="1">Uncharacterized protein</fullName>
    </submittedName>
</protein>
<dbReference type="HOGENOM" id="CLU_2757884_0_0_1"/>
<organism evidence="1 2">
    <name type="scientific">Fusarium oxysporum NRRL 32931</name>
    <dbReference type="NCBI Taxonomy" id="660029"/>
    <lineage>
        <taxon>Eukaryota</taxon>
        <taxon>Fungi</taxon>
        <taxon>Dikarya</taxon>
        <taxon>Ascomycota</taxon>
        <taxon>Pezizomycotina</taxon>
        <taxon>Sordariomycetes</taxon>
        <taxon>Hypocreomycetidae</taxon>
        <taxon>Hypocreales</taxon>
        <taxon>Nectriaceae</taxon>
        <taxon>Fusarium</taxon>
        <taxon>Fusarium oxysporum species complex</taxon>
    </lineage>
</organism>
<proteinExistence type="predicted"/>
<evidence type="ECO:0000313" key="2">
    <source>
        <dbReference type="Proteomes" id="UP000030753"/>
    </source>
</evidence>
<accession>W9HU68</accession>
<gene>
    <name evidence="1" type="ORF">FOYG_13548</name>
</gene>
<reference evidence="1 2" key="1">
    <citation type="submission" date="2011-06" db="EMBL/GenBank/DDBJ databases">
        <title>The Genome Sequence of Fusarium oxysporum FOSC 3-a.</title>
        <authorList>
            <consortium name="The Broad Institute Genome Sequencing Platform"/>
            <person name="Ma L.-J."/>
            <person name="Gale L.R."/>
            <person name="Schwartz D.C."/>
            <person name="Zhou S."/>
            <person name="Corby-Kistler H."/>
            <person name="Young S.K."/>
            <person name="Zeng Q."/>
            <person name="Gargeya S."/>
            <person name="Fitzgerald M."/>
            <person name="Haas B."/>
            <person name="Abouelleil A."/>
            <person name="Alvarado L."/>
            <person name="Arachchi H.M."/>
            <person name="Berlin A."/>
            <person name="Brown A."/>
            <person name="Chapman S.B."/>
            <person name="Chen Z."/>
            <person name="Dunbar C."/>
            <person name="Freedman E."/>
            <person name="Gearin G."/>
            <person name="Gellesch M."/>
            <person name="Goldberg J."/>
            <person name="Griggs A."/>
            <person name="Gujja S."/>
            <person name="Heiman D."/>
            <person name="Howarth C."/>
            <person name="Larson L."/>
            <person name="Lui A."/>
            <person name="MacDonald P.J.P."/>
            <person name="Mehta T."/>
            <person name="Montmayeur A."/>
            <person name="Murphy C."/>
            <person name="Neiman D."/>
            <person name="Pearson M."/>
            <person name="Priest M."/>
            <person name="Roberts A."/>
            <person name="Saif S."/>
            <person name="Shea T."/>
            <person name="Shenoy N."/>
            <person name="Sisk P."/>
            <person name="Stolte C."/>
            <person name="Sykes S."/>
            <person name="Wortman J."/>
            <person name="Nusbaum C."/>
            <person name="Birren B."/>
        </authorList>
    </citation>
    <scope>NUCLEOTIDE SEQUENCE [LARGE SCALE GENOMIC DNA]</scope>
    <source>
        <strain evidence="2">FOSC 3-a</strain>
    </source>
</reference>
<dbReference type="EMBL" id="JH717847">
    <property type="protein sequence ID" value="EWY83756.1"/>
    <property type="molecule type" value="Genomic_DNA"/>
</dbReference>
<sequence>MFRDVSKAFLFMAMRKDAIAAGEAQNLLREVDQTGEHHTTPEEAFTSFIFDFVSERVAEAQIHSMAALSS</sequence>
<dbReference type="Proteomes" id="UP000030753">
    <property type="component" value="Unassembled WGS sequence"/>
</dbReference>
<dbReference type="AlphaFoldDB" id="W9HU68"/>
<name>W9HU68_FUSOX</name>